<evidence type="ECO:0000259" key="1">
    <source>
        <dbReference type="Pfam" id="PF04471"/>
    </source>
</evidence>
<dbReference type="Proteomes" id="UP000182135">
    <property type="component" value="Unassembled WGS sequence"/>
</dbReference>
<dbReference type="EMBL" id="FOOE01000040">
    <property type="protein sequence ID" value="SFG25830.1"/>
    <property type="molecule type" value="Genomic_DNA"/>
</dbReference>
<evidence type="ECO:0000313" key="3">
    <source>
        <dbReference type="Proteomes" id="UP000182135"/>
    </source>
</evidence>
<organism evidence="2 3">
    <name type="scientific">Clostridium cadaveris</name>
    <dbReference type="NCBI Taxonomy" id="1529"/>
    <lineage>
        <taxon>Bacteria</taxon>
        <taxon>Bacillati</taxon>
        <taxon>Bacillota</taxon>
        <taxon>Clostridia</taxon>
        <taxon>Eubacteriales</taxon>
        <taxon>Clostridiaceae</taxon>
        <taxon>Clostridium</taxon>
    </lineage>
</organism>
<evidence type="ECO:0000313" key="2">
    <source>
        <dbReference type="EMBL" id="SFG25830.1"/>
    </source>
</evidence>
<feature type="domain" description="Restriction endonuclease type IV Mrr" evidence="1">
    <location>
        <begin position="91"/>
        <end position="163"/>
    </location>
</feature>
<name>A0A1I2QD06_9CLOT</name>
<dbReference type="InterPro" id="IPR007560">
    <property type="entry name" value="Restrct_endonuc_IV_Mrr"/>
</dbReference>
<keyword evidence="3" id="KW-1185">Reference proteome</keyword>
<gene>
    <name evidence="2" type="ORF">SAMN04487885_1407</name>
</gene>
<dbReference type="GO" id="GO:0003677">
    <property type="term" value="F:DNA binding"/>
    <property type="evidence" value="ECO:0007669"/>
    <property type="project" value="InterPro"/>
</dbReference>
<proteinExistence type="predicted"/>
<keyword evidence="2" id="KW-0378">Hydrolase</keyword>
<sequence length="178" mass="20304">MSYLTIFFYLFLLFIANKILDKFLSMINKEQLYTKLLSRKSLSTVPYGVFLNWCYIHLINENYTNLNIIDRTGGSTNPSIYGSVEGKPCYVWVIQKKLNNPATNEDDFDKVSLSEMQEIYGHIILKNITNSLIITTGDFSEEALEFSSSIPNCSISFLDGCTFTHKFMLSQGDVSVEL</sequence>
<keyword evidence="2" id="KW-0540">Nuclease</keyword>
<dbReference type="GO" id="GO:0009307">
    <property type="term" value="P:DNA restriction-modification system"/>
    <property type="evidence" value="ECO:0007669"/>
    <property type="project" value="InterPro"/>
</dbReference>
<protein>
    <submittedName>
        <fullName evidence="2">Restriction endonuclease</fullName>
    </submittedName>
</protein>
<keyword evidence="2" id="KW-0255">Endonuclease</keyword>
<dbReference type="Pfam" id="PF04471">
    <property type="entry name" value="Mrr_cat"/>
    <property type="match status" value="1"/>
</dbReference>
<accession>A0A1I2QD06</accession>
<dbReference type="STRING" id="1529.SAMN04487885_1407"/>
<dbReference type="AlphaFoldDB" id="A0A1I2QD06"/>
<dbReference type="GO" id="GO:0004519">
    <property type="term" value="F:endonuclease activity"/>
    <property type="evidence" value="ECO:0007669"/>
    <property type="project" value="UniProtKB-KW"/>
</dbReference>
<reference evidence="2 3" key="1">
    <citation type="submission" date="2016-10" db="EMBL/GenBank/DDBJ databases">
        <authorList>
            <person name="de Groot N.N."/>
        </authorList>
    </citation>
    <scope>NUCLEOTIDE SEQUENCE [LARGE SCALE GENOMIC DNA]</scope>
    <source>
        <strain evidence="2 3">NLAE-zl-G419</strain>
    </source>
</reference>